<name>A0A3D8SY15_9HELO</name>
<dbReference type="GO" id="GO:0006351">
    <property type="term" value="P:DNA-templated transcription"/>
    <property type="evidence" value="ECO:0007669"/>
    <property type="project" value="InterPro"/>
</dbReference>
<keyword evidence="3" id="KW-0677">Repeat</keyword>
<dbReference type="InterPro" id="IPR051059">
    <property type="entry name" value="VerF-like"/>
</dbReference>
<protein>
    <recommendedName>
        <fullName evidence="9">C2H2-type domain-containing protein</fullName>
    </recommendedName>
</protein>
<dbReference type="Gene3D" id="3.30.160.60">
    <property type="entry name" value="Classic Zinc Finger"/>
    <property type="match status" value="1"/>
</dbReference>
<organism evidence="10 11">
    <name type="scientific">Coleophoma crateriformis</name>
    <dbReference type="NCBI Taxonomy" id="565419"/>
    <lineage>
        <taxon>Eukaryota</taxon>
        <taxon>Fungi</taxon>
        <taxon>Dikarya</taxon>
        <taxon>Ascomycota</taxon>
        <taxon>Pezizomycotina</taxon>
        <taxon>Leotiomycetes</taxon>
        <taxon>Helotiales</taxon>
        <taxon>Dermateaceae</taxon>
        <taxon>Coleophoma</taxon>
    </lineage>
</organism>
<keyword evidence="11" id="KW-1185">Reference proteome</keyword>
<dbReference type="CDD" id="cd12148">
    <property type="entry name" value="fungal_TF_MHR"/>
    <property type="match status" value="1"/>
</dbReference>
<sequence>MSSLKDIMDVDVEPLESQAYRRKEAAAQEVARQSTTSSATISAPSPAGLIPPDHGSKGKAPIHRRRSGRTSKSPGRSTSSRQGTGRRRSSMTSDTMDYSFNTAPSLPTSSSASPRQSSRGSEPASEMPVKYTPVTGRTFTRAEHLRRHQLSHQKPAYPCTFEDCERAFHRPDLLARHLSRHETQGEKAFRAGSPRSRASSTISEGQNLTSKAETPRGNLASTAAMSPSRMSVPRGSDSGEHTTRTHIADQGLDVLPQRDYQLPVTTSRDGAPARGDREYRPSHSSFQLQLNSDSFSQQLDVFAGSNQFETYSPENSPYTRYQPLDTLPLLHIPEESLLPALLHTQENSPWCSSASDSTFSIHSDQWARRRSESVGTLADWTGQSLPSQWLSSESNTVFQDLSGSHTRTGMESYNTPYSSPRMSPPSLSPMYSFRDNQMESVGPSAPSTDCRTLAQVYPARISTSTSIPASFIGRSKGSVAYDLGPMVNTCSTAFIGVPLISLEDHLANYWDLFDPIFPIIHRRTFEKLTPKGMSNILLKAAMAAIGTQYSKQSDVRNKGTEIHEYCKKNIEVWCHWDIQSMQAILLTEMFKTFRARKPSIRYSSQFEALQRRLTHNAIQRQPEINNGHIDPCADWTTWIDEEARRRLMAGCFIFDVHRSIYLEQRSLGSNAEMAAMIITPSSDAQWNAPDASQWKALASASSPHTLPYTLSDEGICSSFMDGRHTFGQTLIICSFASQLLRRHGAEDTQCSDTLAKSQLSSLSKTSSLANTYLAFHYTPVHDLLAVAGESWVFARKLTSSSTFTAAQARIRSWVSSLAAAKATRHACRSLQFYLTKKQVSLCDLSGQAHSSSCVSDYWSLYISALICWAFGYRHNATTITGEARPSTTDDDDPLVAGDGYAEALAYTDALLRLSEQSLLTSKDVYLGCTAPVLSAVKAILEEDGVGDQTALLVDAIGVLGRILGPNHGKWF</sequence>
<evidence type="ECO:0000256" key="5">
    <source>
        <dbReference type="ARBA" id="ARBA00022833"/>
    </source>
</evidence>
<dbReference type="InterPro" id="IPR013087">
    <property type="entry name" value="Znf_C2H2_type"/>
</dbReference>
<dbReference type="GO" id="GO:0005634">
    <property type="term" value="C:nucleus"/>
    <property type="evidence" value="ECO:0007669"/>
    <property type="project" value="UniProtKB-SubCell"/>
</dbReference>
<evidence type="ECO:0000256" key="6">
    <source>
        <dbReference type="ARBA" id="ARBA00023242"/>
    </source>
</evidence>
<dbReference type="OrthoDB" id="6077919at2759"/>
<dbReference type="GO" id="GO:0000785">
    <property type="term" value="C:chromatin"/>
    <property type="evidence" value="ECO:0007669"/>
    <property type="project" value="TreeGrafter"/>
</dbReference>
<evidence type="ECO:0000256" key="4">
    <source>
        <dbReference type="ARBA" id="ARBA00022771"/>
    </source>
</evidence>
<accession>A0A3D8SY15</accession>
<keyword evidence="4 7" id="KW-0863">Zinc-finger</keyword>
<evidence type="ECO:0000313" key="11">
    <source>
        <dbReference type="Proteomes" id="UP000256328"/>
    </source>
</evidence>
<feature type="compositionally biased region" description="Low complexity" evidence="8">
    <location>
        <begin position="73"/>
        <end position="83"/>
    </location>
</feature>
<feature type="compositionally biased region" description="Basic and acidic residues" evidence="8">
    <location>
        <begin position="180"/>
        <end position="189"/>
    </location>
</feature>
<gene>
    <name evidence="10" type="ORF">BP5796_02361</name>
</gene>
<dbReference type="GO" id="GO:0008270">
    <property type="term" value="F:zinc ion binding"/>
    <property type="evidence" value="ECO:0007669"/>
    <property type="project" value="UniProtKB-KW"/>
</dbReference>
<evidence type="ECO:0000256" key="2">
    <source>
        <dbReference type="ARBA" id="ARBA00022723"/>
    </source>
</evidence>
<dbReference type="PANTHER" id="PTHR40626">
    <property type="entry name" value="MIP31509P"/>
    <property type="match status" value="1"/>
</dbReference>
<evidence type="ECO:0000259" key="9">
    <source>
        <dbReference type="PROSITE" id="PS50157"/>
    </source>
</evidence>
<keyword evidence="2" id="KW-0479">Metal-binding</keyword>
<keyword evidence="5" id="KW-0862">Zinc</keyword>
<evidence type="ECO:0000256" key="1">
    <source>
        <dbReference type="ARBA" id="ARBA00004123"/>
    </source>
</evidence>
<dbReference type="PANTHER" id="PTHR40626:SF30">
    <property type="entry name" value="FINGER DOMAIN PROTEIN, PUTATIVE (AFU_ORTHOLOGUE AFUA_4G13600)-RELATED"/>
    <property type="match status" value="1"/>
</dbReference>
<dbReference type="GO" id="GO:0000981">
    <property type="term" value="F:DNA-binding transcription factor activity, RNA polymerase II-specific"/>
    <property type="evidence" value="ECO:0007669"/>
    <property type="project" value="InterPro"/>
</dbReference>
<comment type="caution">
    <text evidence="10">The sequence shown here is derived from an EMBL/GenBank/DDBJ whole genome shotgun (WGS) entry which is preliminary data.</text>
</comment>
<feature type="compositionally biased region" description="Polar residues" evidence="8">
    <location>
        <begin position="405"/>
        <end position="415"/>
    </location>
</feature>
<dbReference type="SUPFAM" id="SSF57667">
    <property type="entry name" value="beta-beta-alpha zinc fingers"/>
    <property type="match status" value="1"/>
</dbReference>
<feature type="compositionally biased region" description="Basic residues" evidence="8">
    <location>
        <begin position="60"/>
        <end position="69"/>
    </location>
</feature>
<dbReference type="EMBL" id="PDLN01000003">
    <property type="protein sequence ID" value="RDW91196.1"/>
    <property type="molecule type" value="Genomic_DNA"/>
</dbReference>
<feature type="compositionally biased region" description="Basic and acidic residues" evidence="8">
    <location>
        <begin position="237"/>
        <end position="247"/>
    </location>
</feature>
<dbReference type="PROSITE" id="PS00028">
    <property type="entry name" value="ZINC_FINGER_C2H2_1"/>
    <property type="match status" value="1"/>
</dbReference>
<proteinExistence type="predicted"/>
<evidence type="ECO:0000256" key="7">
    <source>
        <dbReference type="PROSITE-ProRule" id="PRU00042"/>
    </source>
</evidence>
<dbReference type="Pfam" id="PF04082">
    <property type="entry name" value="Fungal_trans"/>
    <property type="match status" value="1"/>
</dbReference>
<feature type="region of interest" description="Disordered" evidence="8">
    <location>
        <begin position="21"/>
        <end position="134"/>
    </location>
</feature>
<comment type="subcellular location">
    <subcellularLocation>
        <location evidence="1">Nucleus</location>
    </subcellularLocation>
</comment>
<feature type="compositionally biased region" description="Low complexity" evidence="8">
    <location>
        <begin position="34"/>
        <end position="47"/>
    </location>
</feature>
<reference evidence="10 11" key="1">
    <citation type="journal article" date="2018" name="IMA Fungus">
        <title>IMA Genome-F 9: Draft genome sequence of Annulohypoxylon stygium, Aspergillus mulundensis, Berkeleyomyces basicola (syn. Thielaviopsis basicola), Ceratocystis smalleyi, two Cercospora beticola strains, Coleophoma cylindrospora, Fusarium fracticaudum, Phialophora cf. hyalina, and Morchella septimelata.</title>
        <authorList>
            <person name="Wingfield B.D."/>
            <person name="Bills G.F."/>
            <person name="Dong Y."/>
            <person name="Huang W."/>
            <person name="Nel W.J."/>
            <person name="Swalarsk-Parry B.S."/>
            <person name="Vaghefi N."/>
            <person name="Wilken P.M."/>
            <person name="An Z."/>
            <person name="de Beer Z.W."/>
            <person name="De Vos L."/>
            <person name="Chen L."/>
            <person name="Duong T.A."/>
            <person name="Gao Y."/>
            <person name="Hammerbacher A."/>
            <person name="Kikkert J.R."/>
            <person name="Li Y."/>
            <person name="Li H."/>
            <person name="Li K."/>
            <person name="Li Q."/>
            <person name="Liu X."/>
            <person name="Ma X."/>
            <person name="Naidoo K."/>
            <person name="Pethybridge S.J."/>
            <person name="Sun J."/>
            <person name="Steenkamp E.T."/>
            <person name="van der Nest M.A."/>
            <person name="van Wyk S."/>
            <person name="Wingfield M.J."/>
            <person name="Xiong C."/>
            <person name="Yue Q."/>
            <person name="Zhang X."/>
        </authorList>
    </citation>
    <scope>NUCLEOTIDE SEQUENCE [LARGE SCALE GENOMIC DNA]</scope>
    <source>
        <strain evidence="10 11">BP5796</strain>
    </source>
</reference>
<dbReference type="AlphaFoldDB" id="A0A3D8SY15"/>
<dbReference type="InterPro" id="IPR007219">
    <property type="entry name" value="XnlR_reg_dom"/>
</dbReference>
<dbReference type="GO" id="GO:0000978">
    <property type="term" value="F:RNA polymerase II cis-regulatory region sequence-specific DNA binding"/>
    <property type="evidence" value="ECO:0007669"/>
    <property type="project" value="InterPro"/>
</dbReference>
<feature type="compositionally biased region" description="Low complexity" evidence="8">
    <location>
        <begin position="102"/>
        <end position="121"/>
    </location>
</feature>
<evidence type="ECO:0000313" key="10">
    <source>
        <dbReference type="EMBL" id="RDW91196.1"/>
    </source>
</evidence>
<feature type="region of interest" description="Disordered" evidence="8">
    <location>
        <begin position="180"/>
        <end position="257"/>
    </location>
</feature>
<evidence type="ECO:0000256" key="8">
    <source>
        <dbReference type="SAM" id="MobiDB-lite"/>
    </source>
</evidence>
<feature type="region of interest" description="Disordered" evidence="8">
    <location>
        <begin position="405"/>
        <end position="424"/>
    </location>
</feature>
<dbReference type="InterPro" id="IPR036236">
    <property type="entry name" value="Znf_C2H2_sf"/>
</dbReference>
<feature type="compositionally biased region" description="Polar residues" evidence="8">
    <location>
        <begin position="219"/>
        <end position="229"/>
    </location>
</feature>
<feature type="compositionally biased region" description="Polar residues" evidence="8">
    <location>
        <begin position="196"/>
        <end position="212"/>
    </location>
</feature>
<dbReference type="Proteomes" id="UP000256328">
    <property type="component" value="Unassembled WGS sequence"/>
</dbReference>
<evidence type="ECO:0000256" key="3">
    <source>
        <dbReference type="ARBA" id="ARBA00022737"/>
    </source>
</evidence>
<keyword evidence="6" id="KW-0539">Nucleus</keyword>
<feature type="domain" description="C2H2-type" evidence="9">
    <location>
        <begin position="157"/>
        <end position="186"/>
    </location>
</feature>
<dbReference type="PROSITE" id="PS50157">
    <property type="entry name" value="ZINC_FINGER_C2H2_2"/>
    <property type="match status" value="1"/>
</dbReference>